<dbReference type="AlphaFoldDB" id="A0A9P4GMF9"/>
<sequence length="191" mass="21257">MPGQNLEKPCARLPYSCLLLLFLLFRSGPCTHIGESTQADGANKRARLEGFLLFCPHLAAMLQNRKSPLTGRRPLLPDIHHRQHCGQAARLSKCSPVELVTALGNGSKRLRVMRTPFRFNDRIERRATLDHTRKGIPCTSTFSSTPVSLKAPTELRGGQIRQTCTATPHRDMPLHGSLRIVIISGTCRLED</sequence>
<protein>
    <recommendedName>
        <fullName evidence="4">Secreted protein</fullName>
    </recommendedName>
</protein>
<evidence type="ECO:0000313" key="3">
    <source>
        <dbReference type="Proteomes" id="UP000800039"/>
    </source>
</evidence>
<dbReference type="RefSeq" id="XP_040790574.1">
    <property type="nucleotide sequence ID" value="XM_040938612.1"/>
</dbReference>
<organism evidence="2 3">
    <name type="scientific">Cucurbitaria berberidis CBS 394.84</name>
    <dbReference type="NCBI Taxonomy" id="1168544"/>
    <lineage>
        <taxon>Eukaryota</taxon>
        <taxon>Fungi</taxon>
        <taxon>Dikarya</taxon>
        <taxon>Ascomycota</taxon>
        <taxon>Pezizomycotina</taxon>
        <taxon>Dothideomycetes</taxon>
        <taxon>Pleosporomycetidae</taxon>
        <taxon>Pleosporales</taxon>
        <taxon>Pleosporineae</taxon>
        <taxon>Cucurbitariaceae</taxon>
        <taxon>Cucurbitaria</taxon>
    </lineage>
</organism>
<feature type="chain" id="PRO_5040466746" description="Secreted protein" evidence="1">
    <location>
        <begin position="31"/>
        <end position="191"/>
    </location>
</feature>
<dbReference type="Proteomes" id="UP000800039">
    <property type="component" value="Unassembled WGS sequence"/>
</dbReference>
<keyword evidence="1" id="KW-0732">Signal</keyword>
<dbReference type="EMBL" id="ML976615">
    <property type="protein sequence ID" value="KAF1848011.1"/>
    <property type="molecule type" value="Genomic_DNA"/>
</dbReference>
<comment type="caution">
    <text evidence="2">The sequence shown here is derived from an EMBL/GenBank/DDBJ whole genome shotgun (WGS) entry which is preliminary data.</text>
</comment>
<reference evidence="2" key="1">
    <citation type="submission" date="2020-01" db="EMBL/GenBank/DDBJ databases">
        <authorList>
            <consortium name="DOE Joint Genome Institute"/>
            <person name="Haridas S."/>
            <person name="Albert R."/>
            <person name="Binder M."/>
            <person name="Bloem J."/>
            <person name="Labutti K."/>
            <person name="Salamov A."/>
            <person name="Andreopoulos B."/>
            <person name="Baker S.E."/>
            <person name="Barry K."/>
            <person name="Bills G."/>
            <person name="Bluhm B.H."/>
            <person name="Cannon C."/>
            <person name="Castanera R."/>
            <person name="Culley D.E."/>
            <person name="Daum C."/>
            <person name="Ezra D."/>
            <person name="Gonzalez J.B."/>
            <person name="Henrissat B."/>
            <person name="Kuo A."/>
            <person name="Liang C."/>
            <person name="Lipzen A."/>
            <person name="Lutzoni F."/>
            <person name="Magnuson J."/>
            <person name="Mondo S."/>
            <person name="Nolan M."/>
            <person name="Ohm R."/>
            <person name="Pangilinan J."/>
            <person name="Park H.-J."/>
            <person name="Ramirez L."/>
            <person name="Alfaro M."/>
            <person name="Sun H."/>
            <person name="Tritt A."/>
            <person name="Yoshinaga Y."/>
            <person name="Zwiers L.-H."/>
            <person name="Turgeon B.G."/>
            <person name="Goodwin S.B."/>
            <person name="Spatafora J.W."/>
            <person name="Crous P.W."/>
            <person name="Grigoriev I.V."/>
        </authorList>
    </citation>
    <scope>NUCLEOTIDE SEQUENCE</scope>
    <source>
        <strain evidence="2">CBS 394.84</strain>
    </source>
</reference>
<evidence type="ECO:0000256" key="1">
    <source>
        <dbReference type="SAM" id="SignalP"/>
    </source>
</evidence>
<gene>
    <name evidence="2" type="ORF">K460DRAFT_66969</name>
</gene>
<name>A0A9P4GMF9_9PLEO</name>
<accession>A0A9P4GMF9</accession>
<proteinExistence type="predicted"/>
<evidence type="ECO:0000313" key="2">
    <source>
        <dbReference type="EMBL" id="KAF1848011.1"/>
    </source>
</evidence>
<evidence type="ECO:0008006" key="4">
    <source>
        <dbReference type="Google" id="ProtNLM"/>
    </source>
</evidence>
<keyword evidence="3" id="KW-1185">Reference proteome</keyword>
<dbReference type="GeneID" id="63855868"/>
<feature type="signal peptide" evidence="1">
    <location>
        <begin position="1"/>
        <end position="30"/>
    </location>
</feature>